<evidence type="ECO:0000256" key="11">
    <source>
        <dbReference type="RuleBase" id="RU364117"/>
    </source>
</evidence>
<evidence type="ECO:0000256" key="10">
    <source>
        <dbReference type="ARBA" id="ARBA00034617"/>
    </source>
</evidence>
<dbReference type="GO" id="GO:0000724">
    <property type="term" value="P:double-strand break repair via homologous recombination"/>
    <property type="evidence" value="ECO:0007669"/>
    <property type="project" value="TreeGrafter"/>
</dbReference>
<feature type="region of interest" description="Disordered" evidence="12">
    <location>
        <begin position="696"/>
        <end position="732"/>
    </location>
</feature>
<dbReference type="GO" id="GO:0005634">
    <property type="term" value="C:nucleus"/>
    <property type="evidence" value="ECO:0007669"/>
    <property type="project" value="UniProtKB-SubCell"/>
</dbReference>
<dbReference type="Proteomes" id="UP000239899">
    <property type="component" value="Unassembled WGS sequence"/>
</dbReference>
<dbReference type="InterPro" id="IPR001650">
    <property type="entry name" value="Helicase_C-like"/>
</dbReference>
<reference evidence="15 16" key="1">
    <citation type="journal article" date="2018" name="Plant J.">
        <title>Genome sequences of Chlorella sorokiniana UTEX 1602 and Micractinium conductrix SAG 241.80: implications to maltose excretion by a green alga.</title>
        <authorList>
            <person name="Arriola M.B."/>
            <person name="Velmurugan N."/>
            <person name="Zhang Y."/>
            <person name="Plunkett M.H."/>
            <person name="Hondzo H."/>
            <person name="Barney B.M."/>
        </authorList>
    </citation>
    <scope>NUCLEOTIDE SEQUENCE [LARGE SCALE GENOMIC DNA]</scope>
    <source>
        <strain evidence="16">UTEX 1602</strain>
    </source>
</reference>
<comment type="catalytic activity">
    <reaction evidence="10 11">
        <text>Couples ATP hydrolysis with the unwinding of duplex DNA by translocating in the 3'-5' direction.</text>
        <dbReference type="EC" id="5.6.2.4"/>
    </reaction>
</comment>
<name>A0A2P6TV86_CHLSO</name>
<evidence type="ECO:0000256" key="5">
    <source>
        <dbReference type="ARBA" id="ARBA00022806"/>
    </source>
</evidence>
<dbReference type="SMART" id="SM00487">
    <property type="entry name" value="DEXDc"/>
    <property type="match status" value="1"/>
</dbReference>
<dbReference type="GO" id="GO:0016887">
    <property type="term" value="F:ATP hydrolysis activity"/>
    <property type="evidence" value="ECO:0007669"/>
    <property type="project" value="RHEA"/>
</dbReference>
<keyword evidence="16" id="KW-1185">Reference proteome</keyword>
<feature type="domain" description="Helicase C-terminal" evidence="14">
    <location>
        <begin position="491"/>
        <end position="643"/>
    </location>
</feature>
<dbReference type="GO" id="GO:0003677">
    <property type="term" value="F:DNA binding"/>
    <property type="evidence" value="ECO:0007669"/>
    <property type="project" value="UniProtKB-KW"/>
</dbReference>
<comment type="similarity">
    <text evidence="2 11">Belongs to the helicase family. RecQ subfamily.</text>
</comment>
<keyword evidence="6 11" id="KW-0067">ATP-binding</keyword>
<comment type="subcellular location">
    <subcellularLocation>
        <location evidence="1 11">Nucleus</location>
    </subcellularLocation>
</comment>
<dbReference type="PANTHER" id="PTHR13710">
    <property type="entry name" value="DNA HELICASE RECQ FAMILY MEMBER"/>
    <property type="match status" value="1"/>
</dbReference>
<dbReference type="FunFam" id="3.40.50.300:FF:001456">
    <property type="entry name" value="ATP-dependent DNA helicase"/>
    <property type="match status" value="1"/>
</dbReference>
<dbReference type="InterPro" id="IPR011545">
    <property type="entry name" value="DEAD/DEAH_box_helicase_dom"/>
</dbReference>
<evidence type="ECO:0000256" key="2">
    <source>
        <dbReference type="ARBA" id="ARBA00005446"/>
    </source>
</evidence>
<dbReference type="InterPro" id="IPR032284">
    <property type="entry name" value="RecQ_Zn-bd"/>
</dbReference>
<dbReference type="EC" id="5.6.2.4" evidence="11"/>
<dbReference type="InterPro" id="IPR004589">
    <property type="entry name" value="DNA_helicase_ATP-dep_RecQ"/>
</dbReference>
<dbReference type="GO" id="GO:0043138">
    <property type="term" value="F:3'-5' DNA helicase activity"/>
    <property type="evidence" value="ECO:0007669"/>
    <property type="project" value="UniProtKB-EC"/>
</dbReference>
<feature type="region of interest" description="Disordered" evidence="12">
    <location>
        <begin position="88"/>
        <end position="131"/>
    </location>
</feature>
<keyword evidence="5 11" id="KW-0347">Helicase</keyword>
<keyword evidence="9 11" id="KW-0539">Nucleus</keyword>
<proteinExistence type="inferred from homology"/>
<dbReference type="PROSITE" id="PS51194">
    <property type="entry name" value="HELICASE_CTER"/>
    <property type="match status" value="1"/>
</dbReference>
<dbReference type="GO" id="GO:0009378">
    <property type="term" value="F:four-way junction helicase activity"/>
    <property type="evidence" value="ECO:0007669"/>
    <property type="project" value="TreeGrafter"/>
</dbReference>
<evidence type="ECO:0000313" key="16">
    <source>
        <dbReference type="Proteomes" id="UP000239899"/>
    </source>
</evidence>
<accession>A0A2P6TV86</accession>
<comment type="catalytic activity">
    <reaction evidence="11">
        <text>ATP + H2O = ADP + phosphate + H(+)</text>
        <dbReference type="Rhea" id="RHEA:13065"/>
        <dbReference type="ChEBI" id="CHEBI:15377"/>
        <dbReference type="ChEBI" id="CHEBI:15378"/>
        <dbReference type="ChEBI" id="CHEBI:30616"/>
        <dbReference type="ChEBI" id="CHEBI:43474"/>
        <dbReference type="ChEBI" id="CHEBI:456216"/>
    </reaction>
</comment>
<feature type="region of interest" description="Disordered" evidence="12">
    <location>
        <begin position="807"/>
        <end position="850"/>
    </location>
</feature>
<comment type="caution">
    <text evidence="15">The sequence shown here is derived from an EMBL/GenBank/DDBJ whole genome shotgun (WGS) entry which is preliminary data.</text>
</comment>
<feature type="compositionally biased region" description="Acidic residues" evidence="12">
    <location>
        <begin position="112"/>
        <end position="131"/>
    </location>
</feature>
<dbReference type="PROSITE" id="PS00690">
    <property type="entry name" value="DEAH_ATP_HELICASE"/>
    <property type="match status" value="1"/>
</dbReference>
<evidence type="ECO:0000256" key="6">
    <source>
        <dbReference type="ARBA" id="ARBA00022840"/>
    </source>
</evidence>
<evidence type="ECO:0000256" key="7">
    <source>
        <dbReference type="ARBA" id="ARBA00023125"/>
    </source>
</evidence>
<keyword evidence="7" id="KW-0238">DNA-binding</keyword>
<evidence type="ECO:0000256" key="3">
    <source>
        <dbReference type="ARBA" id="ARBA00022741"/>
    </source>
</evidence>
<dbReference type="InterPro" id="IPR027417">
    <property type="entry name" value="P-loop_NTPase"/>
</dbReference>
<sequence>MRDLLSVVLTDFGYGDLIGEEDAQDALDRYCEERGVQRRAVASATDNATVSEFLDWLLPKLNGFGGGGAAADGDAAGAADGGGYASPDYSYSGSEGEDGEDADSGAAAMAGSDDEAGEGASGSDDEAMAEAGDSDVEIVGEASGDEFEIEAIEESSSEDDEPLAARTRRPSSGGRRPLPGAALVGGGAMGTGGGTAVAAAAAAGGGGGGQRSIDAFVQRVPRGQASVQALAGPPPAEGRQQAGAMAMRPASAEEQQLDMLDYANRMVFGNPSFRSRQRDIVEAALSGRNCFVLMPTGGGKSLTYQLPAVLSRGITVVVTPLLSLMQDQVQALNGLACGGVPTTYLSSQQTETEARAVHLELCKPRPSIKLLYVTPEQLVKGERLKRELGTLHSRGLLARIVIDEAHCVSAWGHDFRPDYKLLGVVAAEHFPGVPLMALTATATHKVRQDIVTTLRMRAPAQFTVSFFRPNLLFRVIQKDYSRHEESGLEGYLHGMLTYIQNHPEGSGIVYCLSRDNTETVAATIRQYTDISAAHYHAGMTPKQRMQVQNDWRTGAVKVVVATIAFGMGVDKADVRYVIHFTLSKSMEGYYQEAGRAGRDGLPSECLLYYAKRDVPHLLNVIRMGKKSKAAFQREVELVDQKSRAAFQREVELVDQMRAYCEDDQHCRHAQLIQYFGETWQQGRCATHCDVCRGEVAPPPPEQQKQRQRRDRQRPSSGGGGGSGRAGGKGKGGAAAAAVGFQSAAVVLQQQGGGGQQAAAGPAGSSRALKMQQAAMAAHGWRFKKSSKEKENPAALAKPADFVTAAQLEKQQRQQHLKAAIAGGGRPLGGGKQGGGKAAGQSATIDSFFRK</sequence>
<evidence type="ECO:0000259" key="13">
    <source>
        <dbReference type="PROSITE" id="PS51192"/>
    </source>
</evidence>
<dbReference type="InterPro" id="IPR002464">
    <property type="entry name" value="DNA/RNA_helicase_DEAH_CS"/>
</dbReference>
<dbReference type="EMBL" id="LHPG02000006">
    <property type="protein sequence ID" value="PRW57980.1"/>
    <property type="molecule type" value="Genomic_DNA"/>
</dbReference>
<evidence type="ECO:0000256" key="9">
    <source>
        <dbReference type="ARBA" id="ARBA00023242"/>
    </source>
</evidence>
<keyword evidence="3 11" id="KW-0547">Nucleotide-binding</keyword>
<dbReference type="Pfam" id="PF16124">
    <property type="entry name" value="RecQ_Zn_bind"/>
    <property type="match status" value="1"/>
</dbReference>
<keyword evidence="4 11" id="KW-0378">Hydrolase</keyword>
<dbReference type="GO" id="GO:0005694">
    <property type="term" value="C:chromosome"/>
    <property type="evidence" value="ECO:0007669"/>
    <property type="project" value="TreeGrafter"/>
</dbReference>
<feature type="compositionally biased region" description="Acidic residues" evidence="12">
    <location>
        <begin position="151"/>
        <end position="162"/>
    </location>
</feature>
<dbReference type="Pfam" id="PF00270">
    <property type="entry name" value="DEAD"/>
    <property type="match status" value="1"/>
</dbReference>
<dbReference type="AlphaFoldDB" id="A0A2P6TV86"/>
<dbReference type="CDD" id="cd17920">
    <property type="entry name" value="DEXHc_RecQ"/>
    <property type="match status" value="1"/>
</dbReference>
<dbReference type="InterPro" id="IPR014001">
    <property type="entry name" value="Helicase_ATP-bd"/>
</dbReference>
<keyword evidence="8" id="KW-0413">Isomerase</keyword>
<feature type="domain" description="Helicase ATP-binding" evidence="13">
    <location>
        <begin position="281"/>
        <end position="460"/>
    </location>
</feature>
<evidence type="ECO:0000256" key="4">
    <source>
        <dbReference type="ARBA" id="ARBA00022801"/>
    </source>
</evidence>
<feature type="compositionally biased region" description="Gly residues" evidence="12">
    <location>
        <begin position="821"/>
        <end position="837"/>
    </location>
</feature>
<dbReference type="Pfam" id="PF00271">
    <property type="entry name" value="Helicase_C"/>
    <property type="match status" value="1"/>
</dbReference>
<evidence type="ECO:0000256" key="8">
    <source>
        <dbReference type="ARBA" id="ARBA00023235"/>
    </source>
</evidence>
<evidence type="ECO:0000259" key="14">
    <source>
        <dbReference type="PROSITE" id="PS51194"/>
    </source>
</evidence>
<dbReference type="SUPFAM" id="SSF52540">
    <property type="entry name" value="P-loop containing nucleoside triphosphate hydrolases"/>
    <property type="match status" value="1"/>
</dbReference>
<gene>
    <name evidence="15" type="ORF">C2E21_3604</name>
</gene>
<dbReference type="OrthoDB" id="10261556at2759"/>
<protein>
    <recommendedName>
        <fullName evidence="11">ATP-dependent DNA helicase</fullName>
        <ecNumber evidence="11">5.6.2.4</ecNumber>
    </recommendedName>
</protein>
<dbReference type="GO" id="GO:0005737">
    <property type="term" value="C:cytoplasm"/>
    <property type="evidence" value="ECO:0007669"/>
    <property type="project" value="TreeGrafter"/>
</dbReference>
<feature type="compositionally biased region" description="Gly residues" evidence="12">
    <location>
        <begin position="716"/>
        <end position="732"/>
    </location>
</feature>
<organism evidence="15 16">
    <name type="scientific">Chlorella sorokiniana</name>
    <name type="common">Freshwater green alga</name>
    <dbReference type="NCBI Taxonomy" id="3076"/>
    <lineage>
        <taxon>Eukaryota</taxon>
        <taxon>Viridiplantae</taxon>
        <taxon>Chlorophyta</taxon>
        <taxon>core chlorophytes</taxon>
        <taxon>Trebouxiophyceae</taxon>
        <taxon>Chlorellales</taxon>
        <taxon>Chlorellaceae</taxon>
        <taxon>Chlorella clade</taxon>
        <taxon>Chlorella</taxon>
    </lineage>
</organism>
<dbReference type="CDD" id="cd18794">
    <property type="entry name" value="SF2_C_RecQ"/>
    <property type="match status" value="1"/>
</dbReference>
<dbReference type="STRING" id="3076.A0A2P6TV86"/>
<dbReference type="SMART" id="SM00490">
    <property type="entry name" value="HELICc"/>
    <property type="match status" value="1"/>
</dbReference>
<dbReference type="Gene3D" id="3.40.50.300">
    <property type="entry name" value="P-loop containing nucleotide triphosphate hydrolases"/>
    <property type="match status" value="2"/>
</dbReference>
<dbReference type="PROSITE" id="PS51192">
    <property type="entry name" value="HELICASE_ATP_BIND_1"/>
    <property type="match status" value="1"/>
</dbReference>
<dbReference type="FunFam" id="3.40.50.300:FF:000296">
    <property type="entry name" value="ATP-dependent DNA helicase RecQ"/>
    <property type="match status" value="1"/>
</dbReference>
<dbReference type="PANTHER" id="PTHR13710:SF153">
    <property type="entry name" value="RECQ-LIKE DNA HELICASE BLM"/>
    <property type="match status" value="1"/>
</dbReference>
<feature type="compositionally biased region" description="Low complexity" evidence="12">
    <location>
        <begin position="170"/>
        <end position="180"/>
    </location>
</feature>
<dbReference type="NCBIfam" id="TIGR00614">
    <property type="entry name" value="recQ_fam"/>
    <property type="match status" value="1"/>
</dbReference>
<feature type="region of interest" description="Disordered" evidence="12">
    <location>
        <begin position="151"/>
        <end position="180"/>
    </location>
</feature>
<dbReference type="GO" id="GO:0005524">
    <property type="term" value="F:ATP binding"/>
    <property type="evidence" value="ECO:0007669"/>
    <property type="project" value="UniProtKB-KW"/>
</dbReference>
<evidence type="ECO:0000256" key="12">
    <source>
        <dbReference type="SAM" id="MobiDB-lite"/>
    </source>
</evidence>
<evidence type="ECO:0000313" key="15">
    <source>
        <dbReference type="EMBL" id="PRW57980.1"/>
    </source>
</evidence>
<evidence type="ECO:0000256" key="1">
    <source>
        <dbReference type="ARBA" id="ARBA00004123"/>
    </source>
</evidence>